<gene>
    <name evidence="2" type="ORF">DWW32_02760</name>
</gene>
<feature type="transmembrane region" description="Helical" evidence="1">
    <location>
        <begin position="55"/>
        <end position="74"/>
    </location>
</feature>
<keyword evidence="1" id="KW-0472">Membrane</keyword>
<evidence type="ECO:0000313" key="2">
    <source>
        <dbReference type="EMBL" id="RGU93268.1"/>
    </source>
</evidence>
<dbReference type="Proteomes" id="UP000265489">
    <property type="component" value="Unassembled WGS sequence"/>
</dbReference>
<dbReference type="InterPro" id="IPR024414">
    <property type="entry name" value="Uncharacterised_PrgI"/>
</dbReference>
<comment type="caution">
    <text evidence="2">The sequence shown here is derived from an EMBL/GenBank/DDBJ whole genome shotgun (WGS) entry which is preliminary data.</text>
</comment>
<keyword evidence="1" id="KW-1133">Transmembrane helix</keyword>
<proteinExistence type="predicted"/>
<dbReference type="AlphaFoldDB" id="A0A395WAV5"/>
<evidence type="ECO:0000256" key="1">
    <source>
        <dbReference type="SAM" id="Phobius"/>
    </source>
</evidence>
<dbReference type="GeneID" id="66579060"/>
<feature type="transmembrane region" description="Helical" evidence="1">
    <location>
        <begin position="20"/>
        <end position="43"/>
    </location>
</feature>
<dbReference type="Pfam" id="PF12666">
    <property type="entry name" value="PrgI"/>
    <property type="match status" value="1"/>
</dbReference>
<dbReference type="EMBL" id="QRYQ01000003">
    <property type="protein sequence ID" value="RGU93268.1"/>
    <property type="molecule type" value="Genomic_DNA"/>
</dbReference>
<accession>A0A395WAV5</accession>
<protein>
    <submittedName>
        <fullName evidence="2">PrgI family protein</fullName>
    </submittedName>
</protein>
<name>A0A395WAV5_9FIRM</name>
<keyword evidence="1" id="KW-0812">Transmembrane</keyword>
<evidence type="ECO:0000313" key="3">
    <source>
        <dbReference type="Proteomes" id="UP000265489"/>
    </source>
</evidence>
<sequence length="141" mass="16337">MKSNFEIKINKEIRDYTESIFFGLSLRQSIFSIIACIIATGIYFLFNDKLGTEMTSWLCMLGAAPFAALGFIRFQGMYTEDIVKTALYSFLLSSTNLINKPFDLYEEIFNSIINQSRKESIVHDKKLRKIEKAKQRKNKHS</sequence>
<reference evidence="2 3" key="1">
    <citation type="submission" date="2018-08" db="EMBL/GenBank/DDBJ databases">
        <title>A genome reference for cultivated species of the human gut microbiota.</title>
        <authorList>
            <person name="Zou Y."/>
            <person name="Xue W."/>
            <person name="Luo G."/>
        </authorList>
    </citation>
    <scope>NUCLEOTIDE SEQUENCE [LARGE SCALE GENOMIC DNA]</scope>
    <source>
        <strain evidence="2 3">AF15-20</strain>
    </source>
</reference>
<dbReference type="RefSeq" id="WP_118324688.1">
    <property type="nucleotide sequence ID" value="NZ_QRYH01000004.1"/>
</dbReference>
<organism evidence="2 3">
    <name type="scientific">Holdemanella biformis</name>
    <dbReference type="NCBI Taxonomy" id="1735"/>
    <lineage>
        <taxon>Bacteria</taxon>
        <taxon>Bacillati</taxon>
        <taxon>Bacillota</taxon>
        <taxon>Erysipelotrichia</taxon>
        <taxon>Erysipelotrichales</taxon>
        <taxon>Erysipelotrichaceae</taxon>
        <taxon>Holdemanella</taxon>
    </lineage>
</organism>